<evidence type="ECO:0000256" key="1">
    <source>
        <dbReference type="SAM" id="Phobius"/>
    </source>
</evidence>
<gene>
    <name evidence="2" type="ORF">E4U43_006290</name>
</gene>
<feature type="transmembrane region" description="Helical" evidence="1">
    <location>
        <begin position="83"/>
        <end position="102"/>
    </location>
</feature>
<keyword evidence="1" id="KW-1133">Transmembrane helix</keyword>
<protein>
    <recommendedName>
        <fullName evidence="4">C6 transcription factor</fullName>
    </recommendedName>
</protein>
<evidence type="ECO:0000313" key="2">
    <source>
        <dbReference type="EMBL" id="KAG5983347.1"/>
    </source>
</evidence>
<dbReference type="AlphaFoldDB" id="A0A9P7N2I6"/>
<keyword evidence="1" id="KW-0472">Membrane</keyword>
<proteinExistence type="predicted"/>
<evidence type="ECO:0000313" key="3">
    <source>
        <dbReference type="Proteomes" id="UP000748025"/>
    </source>
</evidence>
<feature type="transmembrane region" description="Helical" evidence="1">
    <location>
        <begin position="123"/>
        <end position="150"/>
    </location>
</feature>
<dbReference type="EMBL" id="SRPW01004322">
    <property type="protein sequence ID" value="KAG5983347.1"/>
    <property type="molecule type" value="Genomic_DNA"/>
</dbReference>
<evidence type="ECO:0008006" key="4">
    <source>
        <dbReference type="Google" id="ProtNLM"/>
    </source>
</evidence>
<accession>A0A9P7N2I6</accession>
<dbReference type="OrthoDB" id="60858at2759"/>
<keyword evidence="3" id="KW-1185">Reference proteome</keyword>
<reference evidence="2" key="1">
    <citation type="journal article" date="2020" name="bioRxiv">
        <title>Whole genome comparisons of ergot fungi reveals the divergence and evolution of species within the genus Claviceps are the result of varying mechanisms driving genome evolution and host range expansion.</title>
        <authorList>
            <person name="Wyka S.A."/>
            <person name="Mondo S.J."/>
            <person name="Liu M."/>
            <person name="Dettman J."/>
            <person name="Nalam V."/>
            <person name="Broders K.D."/>
        </authorList>
    </citation>
    <scope>NUCLEOTIDE SEQUENCE</scope>
    <source>
        <strain evidence="2">CCC 602</strain>
    </source>
</reference>
<sequence>MGNTRNTRDTRSPFQHAPTPYTLAWLAVSLPLVIWDTGYVLGRPHTMPGGTAHWPLWTPYKLYGEVDHVYGWKALRDKSGFTAAQSSLNVAETVLYLAYLYIWRFRGGRDHAQAGKRPAAWVVGGRAGALALLLGFSAAVMTLSKTLLYWANEYFSDFANVGHNDFSTLLRLWIIPNGAWIVGSAYMVLSMGTEILDKLERTARGKSD</sequence>
<dbReference type="PANTHER" id="PTHR37919">
    <property type="entry name" value="PROTEIN CBG05606"/>
    <property type="match status" value="1"/>
</dbReference>
<feature type="transmembrane region" description="Helical" evidence="1">
    <location>
        <begin position="21"/>
        <end position="41"/>
    </location>
</feature>
<comment type="caution">
    <text evidence="2">The sequence shown here is derived from an EMBL/GenBank/DDBJ whole genome shotgun (WGS) entry which is preliminary data.</text>
</comment>
<organism evidence="2 3">
    <name type="scientific">Claviceps pusilla</name>
    <dbReference type="NCBI Taxonomy" id="123648"/>
    <lineage>
        <taxon>Eukaryota</taxon>
        <taxon>Fungi</taxon>
        <taxon>Dikarya</taxon>
        <taxon>Ascomycota</taxon>
        <taxon>Pezizomycotina</taxon>
        <taxon>Sordariomycetes</taxon>
        <taxon>Hypocreomycetidae</taxon>
        <taxon>Hypocreales</taxon>
        <taxon>Clavicipitaceae</taxon>
        <taxon>Claviceps</taxon>
    </lineage>
</organism>
<feature type="transmembrane region" description="Helical" evidence="1">
    <location>
        <begin position="170"/>
        <end position="189"/>
    </location>
</feature>
<name>A0A9P7N2I6_9HYPO</name>
<keyword evidence="1" id="KW-0812">Transmembrane</keyword>
<dbReference type="Proteomes" id="UP000748025">
    <property type="component" value="Unassembled WGS sequence"/>
</dbReference>
<dbReference type="PANTHER" id="PTHR37919:SF2">
    <property type="entry name" value="EXPERA DOMAIN-CONTAINING PROTEIN"/>
    <property type="match status" value="1"/>
</dbReference>